<keyword evidence="1" id="KW-0175">Coiled coil</keyword>
<protein>
    <submittedName>
        <fullName evidence="3">Uncharacterized protein</fullName>
    </submittedName>
</protein>
<organism evidence="3">
    <name type="scientific">Microvirga ossetica</name>
    <dbReference type="NCBI Taxonomy" id="1882682"/>
    <lineage>
        <taxon>Bacteria</taxon>
        <taxon>Pseudomonadati</taxon>
        <taxon>Pseudomonadota</taxon>
        <taxon>Alphaproteobacteria</taxon>
        <taxon>Hyphomicrobiales</taxon>
        <taxon>Methylobacteriaceae</taxon>
        <taxon>Microvirga</taxon>
    </lineage>
</organism>
<dbReference type="RefSeq" id="WP_099516272.1">
    <property type="nucleotide sequence ID" value="NZ_CP016621.1"/>
</dbReference>
<dbReference type="EMBL" id="CP016621">
    <property type="protein sequence ID" value="ANY85501.1"/>
    <property type="molecule type" value="Genomic_DNA"/>
</dbReference>
<proteinExistence type="predicted"/>
<evidence type="ECO:0000313" key="3">
    <source>
        <dbReference type="EMBL" id="ANY85501.1"/>
    </source>
</evidence>
<feature type="chain" id="PRO_5008536602" evidence="2">
    <location>
        <begin position="22"/>
        <end position="212"/>
    </location>
</feature>
<accession>A0A1B2EZU9</accession>
<evidence type="ECO:0000256" key="1">
    <source>
        <dbReference type="SAM" id="Coils"/>
    </source>
</evidence>
<gene>
    <name evidence="3" type="ORF">BB934_45615</name>
</gene>
<dbReference type="KEGG" id="moc:BB934_45615"/>
<geneLocation type="plasmid" evidence="3">
    <name>unnamed5</name>
</geneLocation>
<feature type="signal peptide" evidence="2">
    <location>
        <begin position="1"/>
        <end position="21"/>
    </location>
</feature>
<feature type="coiled-coil region" evidence="1">
    <location>
        <begin position="94"/>
        <end position="192"/>
    </location>
</feature>
<keyword evidence="3" id="KW-0614">Plasmid</keyword>
<dbReference type="AlphaFoldDB" id="A0A1B2EZU9"/>
<evidence type="ECO:0000256" key="2">
    <source>
        <dbReference type="SAM" id="SignalP"/>
    </source>
</evidence>
<name>A0A1B2EZU9_9HYPH</name>
<sequence length="212" mass="23425">MQTMKKWCLAGLILASLTGAAASQSVQSDDFQQRMTTALTSAKKSADQLNDQQKALLDAINLAADPQQARKFLDNLIGTSTSALTTFGEKGEVMKAINDLLVSVDQRRKNAEDRAASDPRWVERVAVWKGHADNLRQLRQDLLKEVDRAENTLTQLSKDRTFIEDIIASEGVERARKEMEAALMNLRDLGDSLANAVKIAEERNRKISAPAS</sequence>
<keyword evidence="2" id="KW-0732">Signal</keyword>
<reference evidence="3" key="1">
    <citation type="submission" date="2016-07" db="EMBL/GenBank/DDBJ databases">
        <title>Microvirga ossetica sp. nov. a new species of rhizobia isolated from root nodules of the legume species Vicia alpestris Steven originated from North Ossetia region in the Caucasus.</title>
        <authorList>
            <person name="Safronova V.I."/>
            <person name="Kuznetsova I.G."/>
            <person name="Sazanova A.L."/>
            <person name="Belimov A."/>
            <person name="Andronov E."/>
            <person name="Osledkin Y.S."/>
            <person name="Onishchuk O.P."/>
            <person name="Kurchak O.N."/>
            <person name="Shaposhnikov A.I."/>
            <person name="Willems A."/>
            <person name="Tikhonovich I.A."/>
        </authorList>
    </citation>
    <scope>NUCLEOTIDE SEQUENCE [LARGE SCALE GENOMIC DNA]</scope>
    <source>
        <strain evidence="3">V5/3M</strain>
        <plasmid evidence="3">unnamed5</plasmid>
    </source>
</reference>